<evidence type="ECO:0000256" key="4">
    <source>
        <dbReference type="ARBA" id="ARBA00022771"/>
    </source>
</evidence>
<dbReference type="InterPro" id="IPR003601">
    <property type="entry name" value="Topo_IA_2"/>
</dbReference>
<protein>
    <recommendedName>
        <fullName evidence="10">DNA topoisomerase 1</fullName>
        <ecNumber evidence="10">5.6.2.1</ecNumber>
    </recommendedName>
    <alternativeName>
        <fullName evidence="10">DNA topoisomerase I</fullName>
    </alternativeName>
</protein>
<evidence type="ECO:0000256" key="1">
    <source>
        <dbReference type="ARBA" id="ARBA00000213"/>
    </source>
</evidence>
<dbReference type="SMART" id="SM00493">
    <property type="entry name" value="TOPRIM"/>
    <property type="match status" value="1"/>
</dbReference>
<comment type="function">
    <text evidence="10">Releases the supercoiling and torsional tension of DNA, which is introduced during the DNA replication and transcription, by transiently cleaving and rejoining one strand of the DNA duplex. Introduces a single-strand break via transesterification at a target site in duplex DNA. The scissile phosphodiester is attacked by the catalytic tyrosine of the enzyme, resulting in the formation of a DNA-(5'-phosphotyrosyl)-enzyme intermediate and the expulsion of a 3'-OH DNA strand. The free DNA strand then undergoes passage around the unbroken strand, thus removing DNA supercoils. Finally, in the religation step, the DNA 3'-OH attacks the covalent intermediate to expel the active-site tyrosine and restore the DNA phosphodiester backbone.</text>
</comment>
<dbReference type="EMBL" id="PUUG01000003">
    <property type="protein sequence ID" value="PQP79947.1"/>
    <property type="molecule type" value="Genomic_DNA"/>
</dbReference>
<sequence>MKSKVIILESPSKAKTISSYFNNEILVLCSKGHIRDLSLKGKDRLGVNIQEDFQPDYQIIPQKVKLVQELIQKTKGKKVFLATDSDREGEAIAWHLSQVLKLNKNDKNRIVFNEITKNVVIEAFKKPRIIKESLVSSQETRRILDRIIGFKLSGFVQKIKSKSAGRVQSVALKLIVDLEEERKNFLPEEYNLIQAIFENFKASLVIKPKNHKIKELEAQEIFSKIKKEPLCLNEIQTNEVTNHSPKPFITSTLQQEAFRLLSMNSKQTMMNAQKLYEGIEIEGELTGLITYMRTDSYRLSNLFIQKAQEFIQKKYGKEYVKIYPNHKNNNSQDAHEAIRPTDIEQIPEKLKKYLNKYEWSLYNIIYQRTIASLMSNAIIQKTQYFFAVKEYIFIAEGNQITFDGYYKSLNHNFKNICLPLLELKKSYIPQKIEIIKKTTTPPSRFTEASLIKELERLKIGRPSTYSKIIETLKNRFYVSIEDKKFICTETGKTTIKLLDKFFHSIINTHYTAQIEQQLDDIYNGKIDKITLLRDFYNQFEQLLSLANQNTEKISPTIVEKKCYLCDSFLVIRKSRYGEFLGCSNFPQCKNIIPLKEKKEKPLATEQKCYLCDSFLVMRKGRYGEFLGCSNFPQCKNIIPLKEKNTKEKN</sequence>
<dbReference type="EC" id="5.6.2.1" evidence="10"/>
<dbReference type="PROSITE" id="PS00396">
    <property type="entry name" value="TOPO_IA_1"/>
    <property type="match status" value="1"/>
</dbReference>
<dbReference type="GO" id="GO:0003677">
    <property type="term" value="F:DNA binding"/>
    <property type="evidence" value="ECO:0007669"/>
    <property type="project" value="UniProtKB-KW"/>
</dbReference>
<feature type="site" description="Interaction with DNA" evidence="10">
    <location>
        <position position="141"/>
    </location>
</feature>
<keyword evidence="4" id="KW-0863">Zinc-finger</keyword>
<evidence type="ECO:0000259" key="12">
    <source>
        <dbReference type="PROSITE" id="PS52039"/>
    </source>
</evidence>
<dbReference type="PROSITE" id="PS50880">
    <property type="entry name" value="TOPRIM"/>
    <property type="match status" value="1"/>
</dbReference>
<dbReference type="PRINTS" id="PR00417">
    <property type="entry name" value="PRTPISMRASEI"/>
</dbReference>
<dbReference type="InterPro" id="IPR013497">
    <property type="entry name" value="Topo_IA_cen"/>
</dbReference>
<dbReference type="InterPro" id="IPR023405">
    <property type="entry name" value="Topo_IA_core_domain"/>
</dbReference>
<dbReference type="PANTHER" id="PTHR42785:SF1">
    <property type="entry name" value="DNA TOPOISOMERASE"/>
    <property type="match status" value="1"/>
</dbReference>
<evidence type="ECO:0000313" key="14">
    <source>
        <dbReference type="Proteomes" id="UP000238672"/>
    </source>
</evidence>
<dbReference type="PROSITE" id="PS52039">
    <property type="entry name" value="TOPO_IA_2"/>
    <property type="match status" value="1"/>
</dbReference>
<dbReference type="InterPro" id="IPR006171">
    <property type="entry name" value="TOPRIM_dom"/>
</dbReference>
<keyword evidence="3" id="KW-0479">Metal-binding</keyword>
<keyword evidence="5" id="KW-0862">Zinc</keyword>
<feature type="site" description="Interaction with DNA" evidence="10">
    <location>
        <position position="475"/>
    </location>
</feature>
<dbReference type="Pfam" id="PF01396">
    <property type="entry name" value="Zn_ribbon_Top1"/>
    <property type="match status" value="2"/>
</dbReference>
<comment type="subunit">
    <text evidence="10">Monomer.</text>
</comment>
<dbReference type="GO" id="GO:0005694">
    <property type="term" value="C:chromosome"/>
    <property type="evidence" value="ECO:0007669"/>
    <property type="project" value="InterPro"/>
</dbReference>
<feature type="site" description="Interaction with DNA" evidence="10">
    <location>
        <position position="293"/>
    </location>
</feature>
<dbReference type="InterPro" id="IPR013498">
    <property type="entry name" value="Topo_IA_Znf"/>
</dbReference>
<evidence type="ECO:0000313" key="13">
    <source>
        <dbReference type="EMBL" id="PQP79947.1"/>
    </source>
</evidence>
<feature type="domain" description="Toprim" evidence="11">
    <location>
        <begin position="3"/>
        <end position="115"/>
    </location>
</feature>
<comment type="similarity">
    <text evidence="2 10">Belongs to the type IA topoisomerase family.</text>
</comment>
<feature type="site" description="Interaction with DNA" evidence="10">
    <location>
        <position position="142"/>
    </location>
</feature>
<dbReference type="InterPro" id="IPR000380">
    <property type="entry name" value="Topo_IA"/>
</dbReference>
<gene>
    <name evidence="10" type="primary">topA</name>
    <name evidence="13" type="ORF">C6B37_00315</name>
</gene>
<dbReference type="SUPFAM" id="SSF56712">
    <property type="entry name" value="Prokaryotic type I DNA topoisomerase"/>
    <property type="match status" value="1"/>
</dbReference>
<keyword evidence="14" id="KW-1185">Reference proteome</keyword>
<evidence type="ECO:0000256" key="7">
    <source>
        <dbReference type="ARBA" id="ARBA00023029"/>
    </source>
</evidence>
<evidence type="ECO:0000256" key="10">
    <source>
        <dbReference type="HAMAP-Rule" id="MF_00952"/>
    </source>
</evidence>
<keyword evidence="9 10" id="KW-0413">Isomerase</keyword>
<dbReference type="Proteomes" id="UP000238672">
    <property type="component" value="Unassembled WGS sequence"/>
</dbReference>
<dbReference type="Gene3D" id="3.30.65.10">
    <property type="entry name" value="Bacterial Topoisomerase I, domain 1"/>
    <property type="match status" value="2"/>
</dbReference>
<dbReference type="SMART" id="SM00437">
    <property type="entry name" value="TOP1Ac"/>
    <property type="match status" value="1"/>
</dbReference>
<dbReference type="Gene3D" id="3.40.50.140">
    <property type="match status" value="1"/>
</dbReference>
<evidence type="ECO:0000256" key="9">
    <source>
        <dbReference type="ARBA" id="ARBA00023235"/>
    </source>
</evidence>
<dbReference type="Gene3D" id="2.70.20.10">
    <property type="entry name" value="Topoisomerase I, domain 3"/>
    <property type="match status" value="1"/>
</dbReference>
<evidence type="ECO:0000256" key="3">
    <source>
        <dbReference type="ARBA" id="ARBA00022723"/>
    </source>
</evidence>
<dbReference type="InterPro" id="IPR023406">
    <property type="entry name" value="Topo_IA_AS"/>
</dbReference>
<dbReference type="SMART" id="SM00436">
    <property type="entry name" value="TOP1Bc"/>
    <property type="match status" value="1"/>
</dbReference>
<dbReference type="InterPro" id="IPR028612">
    <property type="entry name" value="Topoisom_1_IA"/>
</dbReference>
<name>A0A2S8NVA8_9MOLU</name>
<evidence type="ECO:0000259" key="11">
    <source>
        <dbReference type="PROSITE" id="PS50880"/>
    </source>
</evidence>
<keyword evidence="7 10" id="KW-0799">Topoisomerase</keyword>
<evidence type="ECO:0000256" key="2">
    <source>
        <dbReference type="ARBA" id="ARBA00009446"/>
    </source>
</evidence>
<dbReference type="Gene3D" id="1.10.290.10">
    <property type="entry name" value="Topoisomerase I, domain 4"/>
    <property type="match status" value="1"/>
</dbReference>
<evidence type="ECO:0000256" key="5">
    <source>
        <dbReference type="ARBA" id="ARBA00022833"/>
    </source>
</evidence>
<dbReference type="InterPro" id="IPR013824">
    <property type="entry name" value="Topo_IA_cen_sub1"/>
</dbReference>
<dbReference type="HAMAP" id="MF_00952">
    <property type="entry name" value="Topoisom_1_prok"/>
    <property type="match status" value="1"/>
</dbReference>
<feature type="region of interest" description="Interaction with DNA" evidence="10">
    <location>
        <begin position="163"/>
        <end position="168"/>
    </location>
</feature>
<dbReference type="Gene3D" id="1.10.460.10">
    <property type="entry name" value="Topoisomerase I, domain 2"/>
    <property type="match status" value="1"/>
</dbReference>
<dbReference type="SUPFAM" id="SSF57783">
    <property type="entry name" value="Zinc beta-ribbon"/>
    <property type="match status" value="2"/>
</dbReference>
<feature type="site" description="Interaction with DNA" evidence="10">
    <location>
        <position position="145"/>
    </location>
</feature>
<keyword evidence="6" id="KW-0460">Magnesium</keyword>
<evidence type="ECO:0000256" key="8">
    <source>
        <dbReference type="ARBA" id="ARBA00023125"/>
    </source>
</evidence>
<feature type="site" description="Interaction with DNA" evidence="10">
    <location>
        <position position="33"/>
    </location>
</feature>
<dbReference type="GO" id="GO:0008270">
    <property type="term" value="F:zinc ion binding"/>
    <property type="evidence" value="ECO:0007669"/>
    <property type="project" value="UniProtKB-KW"/>
</dbReference>
<dbReference type="Pfam" id="PF01751">
    <property type="entry name" value="Toprim"/>
    <property type="match status" value="1"/>
</dbReference>
<comment type="catalytic activity">
    <reaction evidence="1 10">
        <text>ATP-independent breakage of single-stranded DNA, followed by passage and rejoining.</text>
        <dbReference type="EC" id="5.6.2.1"/>
    </reaction>
</comment>
<dbReference type="InterPro" id="IPR005733">
    <property type="entry name" value="TopoI_bac-type"/>
</dbReference>
<keyword evidence="8 10" id="KW-0238">DNA-binding</keyword>
<dbReference type="NCBIfam" id="TIGR01051">
    <property type="entry name" value="topA_bact"/>
    <property type="match status" value="1"/>
</dbReference>
<comment type="caution">
    <text evidence="13">The sequence shown here is derived from an EMBL/GenBank/DDBJ whole genome shotgun (WGS) entry which is preliminary data.</text>
</comment>
<evidence type="ECO:0000256" key="6">
    <source>
        <dbReference type="ARBA" id="ARBA00022842"/>
    </source>
</evidence>
<feature type="active site" description="O-(5'-phospho-DNA)-tyrosine intermediate" evidence="10">
    <location>
        <position position="291"/>
    </location>
</feature>
<dbReference type="PANTHER" id="PTHR42785">
    <property type="entry name" value="DNA TOPOISOMERASE, TYPE IA, CORE"/>
    <property type="match status" value="1"/>
</dbReference>
<dbReference type="Pfam" id="PF01131">
    <property type="entry name" value="Topoisom_bac"/>
    <property type="match status" value="1"/>
</dbReference>
<reference evidence="13 14" key="1">
    <citation type="submission" date="2018-02" db="EMBL/GenBank/DDBJ databases">
        <title>Metagenomics reveals mixed infection of spiroplasma and phytoplasma in chicory.</title>
        <authorList>
            <person name="Polano C."/>
            <person name="Moruzzi S."/>
            <person name="Ermacora P."/>
            <person name="Ferrini F."/>
            <person name="Martini M."/>
            <person name="Firrao G."/>
        </authorList>
    </citation>
    <scope>NUCLEOTIDE SEQUENCE [LARGE SCALE GENOMIC DNA]</scope>
    <source>
        <strain evidence="13 14">ChiP</strain>
    </source>
</reference>
<proteinExistence type="inferred from homology"/>
<accession>A0A2S8NVA8</accession>
<dbReference type="GO" id="GO:0006265">
    <property type="term" value="P:DNA topological change"/>
    <property type="evidence" value="ECO:0007669"/>
    <property type="project" value="UniProtKB-UniRule"/>
</dbReference>
<dbReference type="InterPro" id="IPR013825">
    <property type="entry name" value="Topo_IA_cen_sub2"/>
</dbReference>
<dbReference type="InterPro" id="IPR003602">
    <property type="entry name" value="Topo_IA_DNA-bd_dom"/>
</dbReference>
<dbReference type="AlphaFoldDB" id="A0A2S8NVA8"/>
<comment type="caution">
    <text evidence="10">Lacks conserved residue(s) required for the propagation of feature annotation.</text>
</comment>
<organism evidence="13 14">
    <name type="scientific">Candidatus Phytoplasma phoenicium</name>
    <dbReference type="NCBI Taxonomy" id="198422"/>
    <lineage>
        <taxon>Bacteria</taxon>
        <taxon>Bacillati</taxon>
        <taxon>Mycoplasmatota</taxon>
        <taxon>Mollicutes</taxon>
        <taxon>Acholeplasmatales</taxon>
        <taxon>Acholeplasmataceae</taxon>
        <taxon>Candidatus Phytoplasma</taxon>
        <taxon>16SrIX (Pigeon pea witches'-broom group)</taxon>
    </lineage>
</organism>
<dbReference type="GO" id="GO:0003917">
    <property type="term" value="F:DNA topoisomerase type I (single strand cut, ATP-independent) activity"/>
    <property type="evidence" value="ECO:0007669"/>
    <property type="project" value="UniProtKB-UniRule"/>
</dbReference>
<dbReference type="CDD" id="cd00186">
    <property type="entry name" value="TOP1Ac"/>
    <property type="match status" value="1"/>
</dbReference>
<dbReference type="InterPro" id="IPR013826">
    <property type="entry name" value="Topo_IA_cen_sub3"/>
</dbReference>
<feature type="domain" description="Topo IA-type catalytic" evidence="12">
    <location>
        <begin position="131"/>
        <end position="543"/>
    </location>
</feature>